<proteinExistence type="predicted"/>
<name>A0A7W6GB81_9HYPH</name>
<dbReference type="SMART" id="SM00028">
    <property type="entry name" value="TPR"/>
    <property type="match status" value="3"/>
</dbReference>
<sequence length="207" mass="23063">MRFLAMTCAALPLFLALLSTSLPAHAQEPAPVREKEKLVEQQAANLSPREHLDQLFAQLKRERDADKADDIANQIRAEWNDSGSATVNLLMQWADKAVEEKRNSAALDFLDQAIALKPGYSESWNRRATLNYTNGAMRKSMSDIERVLDIEPRHFGALAGMAAILGDSGNDQLALKAWERFLEIFPANRNAQDQLNTLSEKLAGSRT</sequence>
<comment type="caution">
    <text evidence="2">The sequence shown here is derived from an EMBL/GenBank/DDBJ whole genome shotgun (WGS) entry which is preliminary data.</text>
</comment>
<accession>A0A7W6GB81</accession>
<evidence type="ECO:0000313" key="2">
    <source>
        <dbReference type="EMBL" id="MBB3964797.1"/>
    </source>
</evidence>
<feature type="signal peptide" evidence="1">
    <location>
        <begin position="1"/>
        <end position="26"/>
    </location>
</feature>
<gene>
    <name evidence="2" type="ORF">GGQ67_002460</name>
</gene>
<evidence type="ECO:0000256" key="1">
    <source>
        <dbReference type="SAM" id="SignalP"/>
    </source>
</evidence>
<dbReference type="Proteomes" id="UP000582090">
    <property type="component" value="Unassembled WGS sequence"/>
</dbReference>
<keyword evidence="3" id="KW-1185">Reference proteome</keyword>
<dbReference type="Gene3D" id="1.25.40.10">
    <property type="entry name" value="Tetratricopeptide repeat domain"/>
    <property type="match status" value="1"/>
</dbReference>
<evidence type="ECO:0000313" key="3">
    <source>
        <dbReference type="Proteomes" id="UP000582090"/>
    </source>
</evidence>
<feature type="chain" id="PRO_5031028304" evidence="1">
    <location>
        <begin position="27"/>
        <end position="207"/>
    </location>
</feature>
<organism evidence="2 3">
    <name type="scientific">Rhizobium metallidurans</name>
    <dbReference type="NCBI Taxonomy" id="1265931"/>
    <lineage>
        <taxon>Bacteria</taxon>
        <taxon>Pseudomonadati</taxon>
        <taxon>Pseudomonadota</taxon>
        <taxon>Alphaproteobacteria</taxon>
        <taxon>Hyphomicrobiales</taxon>
        <taxon>Rhizobiaceae</taxon>
        <taxon>Rhizobium/Agrobacterium group</taxon>
        <taxon>Rhizobium</taxon>
    </lineage>
</organism>
<dbReference type="EMBL" id="JACIDW010000006">
    <property type="protein sequence ID" value="MBB3964797.1"/>
    <property type="molecule type" value="Genomic_DNA"/>
</dbReference>
<dbReference type="AlphaFoldDB" id="A0A7W6GB81"/>
<dbReference type="InterPro" id="IPR011990">
    <property type="entry name" value="TPR-like_helical_dom_sf"/>
</dbReference>
<dbReference type="InterPro" id="IPR019734">
    <property type="entry name" value="TPR_rpt"/>
</dbReference>
<protein>
    <submittedName>
        <fullName evidence="2">Tetratricopeptide (TPR) repeat protein</fullName>
    </submittedName>
</protein>
<dbReference type="SUPFAM" id="SSF48452">
    <property type="entry name" value="TPR-like"/>
    <property type="match status" value="1"/>
</dbReference>
<reference evidence="2 3" key="1">
    <citation type="submission" date="2020-08" db="EMBL/GenBank/DDBJ databases">
        <title>Genomic Encyclopedia of Type Strains, Phase IV (KMG-IV): sequencing the most valuable type-strain genomes for metagenomic binning, comparative biology and taxonomic classification.</title>
        <authorList>
            <person name="Goeker M."/>
        </authorList>
    </citation>
    <scope>NUCLEOTIDE SEQUENCE [LARGE SCALE GENOMIC DNA]</scope>
    <source>
        <strain evidence="2 3">DSM 26575</strain>
    </source>
</reference>
<keyword evidence="1" id="KW-0732">Signal</keyword>